<protein>
    <submittedName>
        <fullName evidence="1">Uncharacterized protein</fullName>
    </submittedName>
</protein>
<dbReference type="GeneID" id="87821540"/>
<sequence>MATAAVDTDDDCRHMGVYPRCGICAGRISRHERAIALFGDSNSTSYRGHTRPFPFPQPGYAIHNVDGYFLCRYPNCERCACLPEFAPIHFDCFEIFRQQCSVTESNALNRLRVLIHLSATMVDKDMLSTICGRTGLPRLHTLPPELLEKIRQYSKYAWLWRYILAFQLADYISASEPDSLRTVPLREIVFWERGGEFKRVMGPHQQLPTLRLTIDTAGISKIERISDTDVYAGECTGRFAFIVQREASIPDVTAQLKDGRLRLKLPVSIQTLYTWNTNVIPSRALSNVYPNDWSSCQNIYTVEMDRVKGIAFFYSHQNPAAMDTFIRFSNRLGRSLVWIYLPISQRDRVLALGIREELQSRRPSALFRTKLMGDTTIGPQLDGKAGDRYLAASVPLAMMYGEPIEGRLIRFFGGHCRVPRDGPLPSRRFLLINPGPCPIEDDRCFFSWAPLSAVTSTLVFYDQNTGFCRGILFHYRNGGSRAVGQCRLHVDPAKSVVQPGQLCFRTTSCLSRRDRPIYNVEVKFKQAAQTKPTGKDSDRWESRPMKGLVNFWFTTEASFLAIRESN</sequence>
<reference evidence="1" key="2">
    <citation type="submission" date="2023-05" db="EMBL/GenBank/DDBJ databases">
        <authorList>
            <consortium name="Lawrence Berkeley National Laboratory"/>
            <person name="Steindorff A."/>
            <person name="Hensen N."/>
            <person name="Bonometti L."/>
            <person name="Westerberg I."/>
            <person name="Brannstrom I.O."/>
            <person name="Guillou S."/>
            <person name="Cros-Aarteil S."/>
            <person name="Calhoun S."/>
            <person name="Haridas S."/>
            <person name="Kuo A."/>
            <person name="Mondo S."/>
            <person name="Pangilinan J."/>
            <person name="Riley R."/>
            <person name="Labutti K."/>
            <person name="Andreopoulos B."/>
            <person name="Lipzen A."/>
            <person name="Chen C."/>
            <person name="Yanf M."/>
            <person name="Daum C."/>
            <person name="Ng V."/>
            <person name="Clum A."/>
            <person name="Ohm R."/>
            <person name="Martin F."/>
            <person name="Silar P."/>
            <person name="Natvig D."/>
            <person name="Lalanne C."/>
            <person name="Gautier V."/>
            <person name="Ament-Velasquez S.L."/>
            <person name="Kruys A."/>
            <person name="Hutchinson M.I."/>
            <person name="Powell A.J."/>
            <person name="Barry K."/>
            <person name="Miller A.N."/>
            <person name="Grigoriev I.V."/>
            <person name="Debuchy R."/>
            <person name="Gladieux P."/>
            <person name="Thoren M.H."/>
            <person name="Johannesson H."/>
        </authorList>
    </citation>
    <scope>NUCLEOTIDE SEQUENCE</scope>
    <source>
        <strain evidence="1">CBS 141.50</strain>
    </source>
</reference>
<dbReference type="EMBL" id="MU853647">
    <property type="protein sequence ID" value="KAK4139871.1"/>
    <property type="molecule type" value="Genomic_DNA"/>
</dbReference>
<reference evidence="1" key="1">
    <citation type="journal article" date="2023" name="Mol. Phylogenet. Evol.">
        <title>Genome-scale phylogeny and comparative genomics of the fungal order Sordariales.</title>
        <authorList>
            <person name="Hensen N."/>
            <person name="Bonometti L."/>
            <person name="Westerberg I."/>
            <person name="Brannstrom I.O."/>
            <person name="Guillou S."/>
            <person name="Cros-Aarteil S."/>
            <person name="Calhoun S."/>
            <person name="Haridas S."/>
            <person name="Kuo A."/>
            <person name="Mondo S."/>
            <person name="Pangilinan J."/>
            <person name="Riley R."/>
            <person name="LaButti K."/>
            <person name="Andreopoulos B."/>
            <person name="Lipzen A."/>
            <person name="Chen C."/>
            <person name="Yan M."/>
            <person name="Daum C."/>
            <person name="Ng V."/>
            <person name="Clum A."/>
            <person name="Steindorff A."/>
            <person name="Ohm R.A."/>
            <person name="Martin F."/>
            <person name="Silar P."/>
            <person name="Natvig D.O."/>
            <person name="Lalanne C."/>
            <person name="Gautier V."/>
            <person name="Ament-Velasquez S.L."/>
            <person name="Kruys A."/>
            <person name="Hutchinson M.I."/>
            <person name="Powell A.J."/>
            <person name="Barry K."/>
            <person name="Miller A.N."/>
            <person name="Grigoriev I.V."/>
            <person name="Debuchy R."/>
            <person name="Gladieux P."/>
            <person name="Hiltunen Thoren M."/>
            <person name="Johannesson H."/>
        </authorList>
    </citation>
    <scope>NUCLEOTIDE SEQUENCE</scope>
    <source>
        <strain evidence="1">CBS 141.50</strain>
    </source>
</reference>
<name>A0AAN6UW44_9PEZI</name>
<keyword evidence="2" id="KW-1185">Reference proteome</keyword>
<dbReference type="Proteomes" id="UP001302676">
    <property type="component" value="Unassembled WGS sequence"/>
</dbReference>
<comment type="caution">
    <text evidence="1">The sequence shown here is derived from an EMBL/GenBank/DDBJ whole genome shotgun (WGS) entry which is preliminary data.</text>
</comment>
<proteinExistence type="predicted"/>
<dbReference type="RefSeq" id="XP_062633242.1">
    <property type="nucleotide sequence ID" value="XM_062784927.1"/>
</dbReference>
<dbReference type="AlphaFoldDB" id="A0AAN6UW44"/>
<evidence type="ECO:0000313" key="1">
    <source>
        <dbReference type="EMBL" id="KAK4139871.1"/>
    </source>
</evidence>
<organism evidence="1 2">
    <name type="scientific">Dichotomopilus funicola</name>
    <dbReference type="NCBI Taxonomy" id="1934379"/>
    <lineage>
        <taxon>Eukaryota</taxon>
        <taxon>Fungi</taxon>
        <taxon>Dikarya</taxon>
        <taxon>Ascomycota</taxon>
        <taxon>Pezizomycotina</taxon>
        <taxon>Sordariomycetes</taxon>
        <taxon>Sordariomycetidae</taxon>
        <taxon>Sordariales</taxon>
        <taxon>Chaetomiaceae</taxon>
        <taxon>Dichotomopilus</taxon>
    </lineage>
</organism>
<gene>
    <name evidence="1" type="ORF">C8A04DRAFT_40394</name>
</gene>
<evidence type="ECO:0000313" key="2">
    <source>
        <dbReference type="Proteomes" id="UP001302676"/>
    </source>
</evidence>
<accession>A0AAN6UW44</accession>